<name>A0A166RKU7_9CLOT</name>
<dbReference type="OrthoDB" id="2002959at2"/>
<evidence type="ECO:0000259" key="1">
    <source>
        <dbReference type="PROSITE" id="PS50943"/>
    </source>
</evidence>
<dbReference type="Proteomes" id="UP000077407">
    <property type="component" value="Unassembled WGS sequence"/>
</dbReference>
<sequence>MKKITSNFLLHEKSNDTMIKILDSVPGVKYVSKLDDVLKERGLSQQQLAEITGLRAGTITELVKGNKTSTSKTHIITVMIALRITDIRDLFDIEFDQETKERFDKEREKWVKENTIPQEILNLYSENTKSATPLLNNNK</sequence>
<organism evidence="2 3">
    <name type="scientific">Clostridium ljungdahlii</name>
    <dbReference type="NCBI Taxonomy" id="1538"/>
    <lineage>
        <taxon>Bacteria</taxon>
        <taxon>Bacillati</taxon>
        <taxon>Bacillota</taxon>
        <taxon>Clostridia</taxon>
        <taxon>Eubacteriales</taxon>
        <taxon>Clostridiaceae</taxon>
        <taxon>Clostridium</taxon>
    </lineage>
</organism>
<dbReference type="SUPFAM" id="SSF47413">
    <property type="entry name" value="lambda repressor-like DNA-binding domains"/>
    <property type="match status" value="1"/>
</dbReference>
<accession>A0A166RKU7</accession>
<dbReference type="Gene3D" id="1.10.260.40">
    <property type="entry name" value="lambda repressor-like DNA-binding domains"/>
    <property type="match status" value="1"/>
</dbReference>
<dbReference type="RefSeq" id="WP_063554530.1">
    <property type="nucleotide sequence ID" value="NZ_LITT01000009.1"/>
</dbReference>
<proteinExistence type="predicted"/>
<dbReference type="AlphaFoldDB" id="A0A166RKU7"/>
<dbReference type="Pfam" id="PF13443">
    <property type="entry name" value="HTH_26"/>
    <property type="match status" value="1"/>
</dbReference>
<protein>
    <submittedName>
        <fullName evidence="2">Helix-turn-helix protein</fullName>
    </submittedName>
</protein>
<dbReference type="PROSITE" id="PS50943">
    <property type="entry name" value="HTH_CROC1"/>
    <property type="match status" value="1"/>
</dbReference>
<evidence type="ECO:0000313" key="2">
    <source>
        <dbReference type="EMBL" id="OAA90883.1"/>
    </source>
</evidence>
<dbReference type="EMBL" id="LITT01000009">
    <property type="protein sequence ID" value="OAA90883.1"/>
    <property type="molecule type" value="Genomic_DNA"/>
</dbReference>
<dbReference type="GO" id="GO:0003677">
    <property type="term" value="F:DNA binding"/>
    <property type="evidence" value="ECO:0007669"/>
    <property type="project" value="InterPro"/>
</dbReference>
<evidence type="ECO:0000313" key="3">
    <source>
        <dbReference type="Proteomes" id="UP000077407"/>
    </source>
</evidence>
<dbReference type="InterPro" id="IPR010982">
    <property type="entry name" value="Lambda_DNA-bd_dom_sf"/>
</dbReference>
<dbReference type="CDD" id="cd00093">
    <property type="entry name" value="HTH_XRE"/>
    <property type="match status" value="1"/>
</dbReference>
<reference evidence="2 3" key="1">
    <citation type="journal article" date="2015" name="Biotechnol. Bioeng.">
        <title>Genome sequence and phenotypic characterization of Caulobacter segnis.</title>
        <authorList>
            <person name="Patel S."/>
            <person name="Fletcher B."/>
            <person name="Scott D.C."/>
            <person name="Ely B."/>
        </authorList>
    </citation>
    <scope>NUCLEOTIDE SEQUENCE [LARGE SCALE GENOMIC DNA]</scope>
    <source>
        <strain evidence="2 3">ERI-2</strain>
    </source>
</reference>
<comment type="caution">
    <text evidence="2">The sequence shown here is derived from an EMBL/GenBank/DDBJ whole genome shotgun (WGS) entry which is preliminary data.</text>
</comment>
<feature type="domain" description="HTH cro/C1-type" evidence="1">
    <location>
        <begin position="39"/>
        <end position="90"/>
    </location>
</feature>
<dbReference type="PATRIC" id="fig|1538.10.peg.1454"/>
<dbReference type="InterPro" id="IPR001387">
    <property type="entry name" value="Cro/C1-type_HTH"/>
</dbReference>
<gene>
    <name evidence="2" type="ORF">WY13_00949</name>
</gene>